<feature type="domain" description="DJ-1/PfpI" evidence="3">
    <location>
        <begin position="10"/>
        <end position="184"/>
    </location>
</feature>
<organism evidence="4 5">
    <name type="scientific">Nonomuraea fuscirosea</name>
    <dbReference type="NCBI Taxonomy" id="1291556"/>
    <lineage>
        <taxon>Bacteria</taxon>
        <taxon>Bacillati</taxon>
        <taxon>Actinomycetota</taxon>
        <taxon>Actinomycetes</taxon>
        <taxon>Streptosporangiales</taxon>
        <taxon>Streptosporangiaceae</taxon>
        <taxon>Nonomuraea</taxon>
    </lineage>
</organism>
<dbReference type="EMBL" id="PVNG01000025">
    <property type="protein sequence ID" value="PRX55806.1"/>
    <property type="molecule type" value="Genomic_DNA"/>
</dbReference>
<dbReference type="AlphaFoldDB" id="A0A2T0ME28"/>
<evidence type="ECO:0000313" key="5">
    <source>
        <dbReference type="Proteomes" id="UP000238312"/>
    </source>
</evidence>
<accession>A0A2T0ME28</accession>
<dbReference type="InterPro" id="IPR002818">
    <property type="entry name" value="DJ-1/PfpI"/>
</dbReference>
<protein>
    <submittedName>
        <fullName evidence="4">Mannose/cellobiose epimerase-like protein (N-acyl-D-glucosamine 2-epimerase family)</fullName>
    </submittedName>
</protein>
<dbReference type="Pfam" id="PF07221">
    <property type="entry name" value="GlcNAc_2-epim"/>
    <property type="match status" value="1"/>
</dbReference>
<dbReference type="Proteomes" id="UP000238312">
    <property type="component" value="Unassembled WGS sequence"/>
</dbReference>
<dbReference type="InterPro" id="IPR010819">
    <property type="entry name" value="AGE/CE"/>
</dbReference>
<evidence type="ECO:0000256" key="2">
    <source>
        <dbReference type="ARBA" id="ARBA00023235"/>
    </source>
</evidence>
<keyword evidence="2" id="KW-0413">Isomerase</keyword>
<comment type="similarity">
    <text evidence="1">Belongs to the N-acylglucosamine 2-epimerase family.</text>
</comment>
<dbReference type="SUPFAM" id="SSF48208">
    <property type="entry name" value="Six-hairpin glycosidases"/>
    <property type="match status" value="1"/>
</dbReference>
<dbReference type="SUPFAM" id="SSF52317">
    <property type="entry name" value="Class I glutamine amidotransferase-like"/>
    <property type="match status" value="1"/>
</dbReference>
<evidence type="ECO:0000256" key="1">
    <source>
        <dbReference type="ARBA" id="ARBA00008558"/>
    </source>
</evidence>
<keyword evidence="5" id="KW-1185">Reference proteome</keyword>
<dbReference type="Gene3D" id="3.40.50.880">
    <property type="match status" value="1"/>
</dbReference>
<dbReference type="InterPro" id="IPR012341">
    <property type="entry name" value="6hp_glycosidase-like_sf"/>
</dbReference>
<evidence type="ECO:0000259" key="3">
    <source>
        <dbReference type="Pfam" id="PF01965"/>
    </source>
</evidence>
<dbReference type="RefSeq" id="WP_219912329.1">
    <property type="nucleotide sequence ID" value="NZ_PVNG01000025.1"/>
</dbReference>
<dbReference type="InterPro" id="IPR029062">
    <property type="entry name" value="Class_I_gatase-like"/>
</dbReference>
<sequence length="797" mass="90575">MSEKRLAGRTVAILMESDFVEQELHYYERRFTEEGARVEFLTRLWGQDALTFHGHEFQEPFTVTGDLERADLSGIDVLIVPSGMVSDRLRYTEDVHELAPAVRLLKAAFADRRIVKGIICHGLWLAAPIAEVVKGRRVTCHNNLVGDARNMGALYTDQDVVVDRDLVTGRTAGHCAEFARMIIDLVAADSTAERAYRPDFTFSDLVAGYVTSFADGVIGLRTNDGRAVKVRLTDTTSAQFLRNLAEPYLDASGHLDQLLTPGGYVFAHGIFYPEGGAYTVEAKALTFLGKQPGQYTFEQPDWWVRQIRELGRFYRKAQFGDGPIDYAAYRTQLRLGGDKGEQVVQETDTISRMVYGMSSAYMLTGEEDFLDVAEQGAAYLRDHMRFVDRDEDVVYWYHGVEVRDGAERKLFTSEFGDDYDAIPMYEQIYALAGPTQLYRLTGDPRIAADIDGTLRLFQRFFRDPELGGYYSHIDPILLSPHHESLGPNRSRKNWNSVGDHAPAYLINLLLATGDERHADMLEETFDLIAEHMPRKDSPYVQERFYADWTPDTTWHWQQDRAVVGHNLKIAWNLMRMMSIRPKERYRDLAVEIGEKMPPFGSDPQRGGWYDVVERKLGPGEHIHRFVWHDRKAWWQQEQAILAYQILAGTAGGAEFERRARESAAFYNAFFLDHDEGGVYFNVLADGHPYLLGTERFKGSHSMSMCHAAELCFLATVYQRLLLDRKPLTLHFRPRPDGFTDRVLRVAPDALPPGRVRLDWVEVDGTPYQLFDAAAMTVKLPDSASPVTVRAHLAPVED</sequence>
<comment type="caution">
    <text evidence="4">The sequence shown here is derived from an EMBL/GenBank/DDBJ whole genome shotgun (WGS) entry which is preliminary data.</text>
</comment>
<dbReference type="GO" id="GO:0016853">
    <property type="term" value="F:isomerase activity"/>
    <property type="evidence" value="ECO:0007669"/>
    <property type="project" value="UniProtKB-KW"/>
</dbReference>
<dbReference type="Pfam" id="PF01965">
    <property type="entry name" value="DJ-1_PfpI"/>
    <property type="match status" value="1"/>
</dbReference>
<reference evidence="4 5" key="1">
    <citation type="submission" date="2018-03" db="EMBL/GenBank/DDBJ databases">
        <title>Genomic Encyclopedia of Type Strains, Phase III (KMG-III): the genomes of soil and plant-associated and newly described type strains.</title>
        <authorList>
            <person name="Whitman W."/>
        </authorList>
    </citation>
    <scope>NUCLEOTIDE SEQUENCE [LARGE SCALE GENOMIC DNA]</scope>
    <source>
        <strain evidence="4 5">CGMCC 4.7104</strain>
    </source>
</reference>
<gene>
    <name evidence="4" type="ORF">B0I32_12526</name>
</gene>
<dbReference type="PANTHER" id="PTHR15108">
    <property type="entry name" value="N-ACYLGLUCOSAMINE-2-EPIMERASE"/>
    <property type="match status" value="1"/>
</dbReference>
<proteinExistence type="inferred from homology"/>
<evidence type="ECO:0000313" key="4">
    <source>
        <dbReference type="EMBL" id="PRX55806.1"/>
    </source>
</evidence>
<dbReference type="Gene3D" id="1.50.10.10">
    <property type="match status" value="1"/>
</dbReference>
<dbReference type="GO" id="GO:0005975">
    <property type="term" value="P:carbohydrate metabolic process"/>
    <property type="evidence" value="ECO:0007669"/>
    <property type="project" value="InterPro"/>
</dbReference>
<dbReference type="InterPro" id="IPR008928">
    <property type="entry name" value="6-hairpin_glycosidase_sf"/>
</dbReference>
<name>A0A2T0ME28_9ACTN</name>